<keyword evidence="6 7" id="KW-0472">Membrane</keyword>
<dbReference type="GO" id="GO:0017004">
    <property type="term" value="P:cytochrome complex assembly"/>
    <property type="evidence" value="ECO:0007669"/>
    <property type="project" value="UniProtKB-KW"/>
</dbReference>
<evidence type="ECO:0000256" key="8">
    <source>
        <dbReference type="SAM" id="SignalP"/>
    </source>
</evidence>
<dbReference type="OrthoDB" id="9811036at2"/>
<feature type="transmembrane region" description="Helical" evidence="7">
    <location>
        <begin position="395"/>
        <end position="422"/>
    </location>
</feature>
<dbReference type="Pfam" id="PF13899">
    <property type="entry name" value="Thioredoxin_7"/>
    <property type="match status" value="1"/>
</dbReference>
<evidence type="ECO:0000256" key="3">
    <source>
        <dbReference type="ARBA" id="ARBA00022692"/>
    </source>
</evidence>
<dbReference type="GO" id="GO:0005886">
    <property type="term" value="C:plasma membrane"/>
    <property type="evidence" value="ECO:0007669"/>
    <property type="project" value="UniProtKB-SubCell"/>
</dbReference>
<evidence type="ECO:0000313" key="10">
    <source>
        <dbReference type="EMBL" id="AFU99062.1"/>
    </source>
</evidence>
<dbReference type="eggNOG" id="COG4233">
    <property type="taxonomic scope" value="Bacteria"/>
</dbReference>
<dbReference type="AlphaFoldDB" id="K4KYP1"/>
<dbReference type="Proteomes" id="UP000000466">
    <property type="component" value="Chromosome"/>
</dbReference>
<accession>K4KYP1</accession>
<dbReference type="CDD" id="cd02953">
    <property type="entry name" value="DsbDgamma"/>
    <property type="match status" value="1"/>
</dbReference>
<feature type="transmembrane region" description="Helical" evidence="7">
    <location>
        <begin position="497"/>
        <end position="515"/>
    </location>
</feature>
<evidence type="ECO:0000256" key="7">
    <source>
        <dbReference type="SAM" id="Phobius"/>
    </source>
</evidence>
<keyword evidence="4" id="KW-0201">Cytochrome c-type biogenesis</keyword>
<dbReference type="RefSeq" id="WP_015047226.1">
    <property type="nucleotide sequence ID" value="NC_018868.3"/>
</dbReference>
<keyword evidence="3 7" id="KW-0812">Transmembrane</keyword>
<evidence type="ECO:0000256" key="5">
    <source>
        <dbReference type="ARBA" id="ARBA00022989"/>
    </source>
</evidence>
<dbReference type="Pfam" id="PF02683">
    <property type="entry name" value="DsbD_TM"/>
    <property type="match status" value="1"/>
</dbReference>
<dbReference type="Pfam" id="PF11412">
    <property type="entry name" value="DsbD_N"/>
    <property type="match status" value="1"/>
</dbReference>
<dbReference type="PANTHER" id="PTHR32234">
    <property type="entry name" value="THIOL:DISULFIDE INTERCHANGE PROTEIN DSBD"/>
    <property type="match status" value="1"/>
</dbReference>
<evidence type="ECO:0000313" key="11">
    <source>
        <dbReference type="Proteomes" id="UP000000466"/>
    </source>
</evidence>
<organism evidence="10 11">
    <name type="scientific">Simiduia agarivorans (strain DSM 21679 / JCM 13881 / BCRC 17597 / SA1)</name>
    <dbReference type="NCBI Taxonomy" id="1117647"/>
    <lineage>
        <taxon>Bacteria</taxon>
        <taxon>Pseudomonadati</taxon>
        <taxon>Pseudomonadota</taxon>
        <taxon>Gammaproteobacteria</taxon>
        <taxon>Cellvibrionales</taxon>
        <taxon>Cellvibrionaceae</taxon>
        <taxon>Simiduia</taxon>
    </lineage>
</organism>
<dbReference type="PROSITE" id="PS51352">
    <property type="entry name" value="THIOREDOXIN_2"/>
    <property type="match status" value="1"/>
</dbReference>
<evidence type="ECO:0000256" key="6">
    <source>
        <dbReference type="ARBA" id="ARBA00023136"/>
    </source>
</evidence>
<dbReference type="Gene3D" id="3.40.30.10">
    <property type="entry name" value="Glutaredoxin"/>
    <property type="match status" value="1"/>
</dbReference>
<evidence type="ECO:0000256" key="2">
    <source>
        <dbReference type="ARBA" id="ARBA00022475"/>
    </source>
</evidence>
<dbReference type="KEGG" id="saga:M5M_09385"/>
<feature type="signal peptide" evidence="8">
    <location>
        <begin position="1"/>
        <end position="24"/>
    </location>
</feature>
<feature type="chain" id="PRO_5003878653" evidence="8">
    <location>
        <begin position="25"/>
        <end position="665"/>
    </location>
</feature>
<feature type="transmembrane region" description="Helical" evidence="7">
    <location>
        <begin position="522"/>
        <end position="540"/>
    </location>
</feature>
<dbReference type="InterPro" id="IPR035671">
    <property type="entry name" value="DsbD_gamma"/>
</dbReference>
<feature type="domain" description="Thioredoxin" evidence="9">
    <location>
        <begin position="533"/>
        <end position="665"/>
    </location>
</feature>
<reference evidence="10 11" key="1">
    <citation type="journal article" date="2013" name="Genome Announc.">
        <title>Complete genome sequence of Simiduia agarivorans SA1(T), a marine bacterium able to degrade a variety of polysaccharides.</title>
        <authorList>
            <person name="Lin S.Y."/>
            <person name="Shieh W.Y."/>
            <person name="Chen J.S."/>
            <person name="Tang S.L."/>
        </authorList>
    </citation>
    <scope>NUCLEOTIDE SEQUENCE [LARGE SCALE GENOMIC DNA]</scope>
    <source>
        <strain evidence="11">DSM 21679 / JCM 13881 / BCRC 17597 / SA1</strain>
    </source>
</reference>
<feature type="transmembrane region" description="Helical" evidence="7">
    <location>
        <begin position="278"/>
        <end position="307"/>
    </location>
</feature>
<protein>
    <submittedName>
        <fullName evidence="10">Thiol:disulfide interchange protein</fullName>
    </submittedName>
</protein>
<comment type="subcellular location">
    <subcellularLocation>
        <location evidence="1">Cell membrane</location>
        <topology evidence="1">Multi-pass membrane protein</topology>
    </subcellularLocation>
</comment>
<dbReference type="eggNOG" id="COG4232">
    <property type="taxonomic scope" value="Bacteria"/>
</dbReference>
<name>K4KYP1_SIMAS</name>
<dbReference type="PANTHER" id="PTHR32234:SF3">
    <property type="entry name" value="SUPPRESSION OF COPPER SENSITIVITY PROTEIN"/>
    <property type="match status" value="1"/>
</dbReference>
<evidence type="ECO:0000256" key="4">
    <source>
        <dbReference type="ARBA" id="ARBA00022748"/>
    </source>
</evidence>
<dbReference type="EMBL" id="CP003746">
    <property type="protein sequence ID" value="AFU99062.1"/>
    <property type="molecule type" value="Genomic_DNA"/>
</dbReference>
<dbReference type="GO" id="GO:0015035">
    <property type="term" value="F:protein-disulfide reductase activity"/>
    <property type="evidence" value="ECO:0007669"/>
    <property type="project" value="TreeGrafter"/>
</dbReference>
<keyword evidence="11" id="KW-1185">Reference proteome</keyword>
<feature type="transmembrane region" description="Helical" evidence="7">
    <location>
        <begin position="357"/>
        <end position="374"/>
    </location>
</feature>
<dbReference type="InterPro" id="IPR003834">
    <property type="entry name" value="Cyt_c_assmbl_TM_dom"/>
</dbReference>
<dbReference type="SUPFAM" id="SSF52833">
    <property type="entry name" value="Thioredoxin-like"/>
    <property type="match status" value="1"/>
</dbReference>
<feature type="transmembrane region" description="Helical" evidence="7">
    <location>
        <begin position="319"/>
        <end position="337"/>
    </location>
</feature>
<feature type="transmembrane region" description="Helical" evidence="7">
    <location>
        <begin position="434"/>
        <end position="453"/>
    </location>
</feature>
<dbReference type="InterPro" id="IPR028250">
    <property type="entry name" value="DsbDN"/>
</dbReference>
<dbReference type="InterPro" id="IPR013766">
    <property type="entry name" value="Thioredoxin_domain"/>
</dbReference>
<keyword evidence="5 7" id="KW-1133">Transmembrane helix</keyword>
<sequence length="665" mass="72434">MSILRYATVALLLALCLPSHLAQAASTATAPHINVALIAETDSYQADQPLWVGVLFEPDPEWHTYWLNPGDSGEPPVINLSLPPGVSAGPWRWQTPDAISVAHLVNFGYGRNLLMTQLMIPGSSDVPLTIGADVTWLVCKEDCIPGDAVLELTLPATDTKPSLSVNATAFRWSRAQHYETRAIPAYFQVTEQTIALELPAGFATQWLFFPFQNDWVNHALRPQAMEQDGFTRLSFNKSDAFWETPVKMRWLAKHIETGEAFSFTALPASPASEAGDHWVWFLGLAFMGGLILNIMPCVLPVLAIKAFSLAQHSNQRSHGHAYAAGVLVSFWVFALLIEFAKTSGELLGWGFQMQSPGFVASLTLLFFTLGLWLLDGFRLGGSLQNVGNGHITQQGIFGSFSTGCLAVLVATPCTAPFMAVALGYGLQASSLQNLLIFTALAIGFAAPLWVIHLNPQVTHWLPKPGPWMETAKHGLAFPLFATSIWLSWVLLGLGDPSLLILCLIAALIIGIAGYLTRASGYIRVFGTLLALSAFILLPIATSEVNEAQGEQPIASTDSLAAIDAARAQGKSVLVNVTADWCITCKVNEQVAFQTDAVRARLEQPDIAYIEIDWTRKNPEIFAYLQRFGRSGVPLYVYYPENGDPRVLPQILTPDLVLSHLTGEAP</sequence>
<feature type="transmembrane region" description="Helical" evidence="7">
    <location>
        <begin position="474"/>
        <end position="491"/>
    </location>
</feature>
<keyword evidence="8" id="KW-0732">Signal</keyword>
<keyword evidence="2" id="KW-1003">Cell membrane</keyword>
<evidence type="ECO:0000259" key="9">
    <source>
        <dbReference type="PROSITE" id="PS51352"/>
    </source>
</evidence>
<evidence type="ECO:0000256" key="1">
    <source>
        <dbReference type="ARBA" id="ARBA00004651"/>
    </source>
</evidence>
<dbReference type="STRING" id="1117647.M5M_09385"/>
<proteinExistence type="predicted"/>
<dbReference type="InterPro" id="IPR036249">
    <property type="entry name" value="Thioredoxin-like_sf"/>
</dbReference>
<dbReference type="HOGENOM" id="CLU_014657_1_0_6"/>
<gene>
    <name evidence="10" type="ordered locus">M5M_09385</name>
</gene>
<dbReference type="GO" id="GO:0045454">
    <property type="term" value="P:cell redox homeostasis"/>
    <property type="evidence" value="ECO:0007669"/>
    <property type="project" value="TreeGrafter"/>
</dbReference>